<name>A0A6J1DGQ2_MOMCH</name>
<dbReference type="InterPro" id="IPR020472">
    <property type="entry name" value="WD40_PAC1"/>
</dbReference>
<dbReference type="SMART" id="SM00320">
    <property type="entry name" value="WD40"/>
    <property type="match status" value="7"/>
</dbReference>
<feature type="repeat" description="WD" evidence="6">
    <location>
        <begin position="105"/>
        <end position="146"/>
    </location>
</feature>
<organism evidence="8 9">
    <name type="scientific">Momordica charantia</name>
    <name type="common">Bitter gourd</name>
    <name type="synonym">Balsam pear</name>
    <dbReference type="NCBI Taxonomy" id="3673"/>
    <lineage>
        <taxon>Eukaryota</taxon>
        <taxon>Viridiplantae</taxon>
        <taxon>Streptophyta</taxon>
        <taxon>Embryophyta</taxon>
        <taxon>Tracheophyta</taxon>
        <taxon>Spermatophyta</taxon>
        <taxon>Magnoliopsida</taxon>
        <taxon>eudicotyledons</taxon>
        <taxon>Gunneridae</taxon>
        <taxon>Pentapetalae</taxon>
        <taxon>rosids</taxon>
        <taxon>fabids</taxon>
        <taxon>Cucurbitales</taxon>
        <taxon>Cucurbitaceae</taxon>
        <taxon>Momordiceae</taxon>
        <taxon>Momordica</taxon>
    </lineage>
</organism>
<dbReference type="OrthoDB" id="2096344at2759"/>
<dbReference type="InterPro" id="IPR019775">
    <property type="entry name" value="WD40_repeat_CS"/>
</dbReference>
<accession>A0A6J1DGQ2</accession>
<dbReference type="InterPro" id="IPR015943">
    <property type="entry name" value="WD40/YVTN_repeat-like_dom_sf"/>
</dbReference>
<dbReference type="GO" id="GO:0005634">
    <property type="term" value="C:nucleus"/>
    <property type="evidence" value="ECO:0007669"/>
    <property type="project" value="TreeGrafter"/>
</dbReference>
<dbReference type="Pfam" id="PF00400">
    <property type="entry name" value="WD40"/>
    <property type="match status" value="5"/>
</dbReference>
<dbReference type="AlphaFoldDB" id="A0A6J1DGQ2"/>
<dbReference type="Proteomes" id="UP000504603">
    <property type="component" value="Unplaced"/>
</dbReference>
<evidence type="ECO:0000256" key="6">
    <source>
        <dbReference type="PROSITE-ProRule" id="PRU00221"/>
    </source>
</evidence>
<dbReference type="PROSITE" id="PS50294">
    <property type="entry name" value="WD_REPEATS_REGION"/>
    <property type="match status" value="3"/>
</dbReference>
<keyword evidence="4" id="KW-0833">Ubl conjugation pathway</keyword>
<feature type="repeat" description="WD" evidence="6">
    <location>
        <begin position="327"/>
        <end position="348"/>
    </location>
</feature>
<keyword evidence="2 6" id="KW-0853">WD repeat</keyword>
<dbReference type="GO" id="GO:0030674">
    <property type="term" value="F:protein-macromolecule adaptor activity"/>
    <property type="evidence" value="ECO:0007669"/>
    <property type="project" value="TreeGrafter"/>
</dbReference>
<feature type="compositionally biased region" description="Low complexity" evidence="7">
    <location>
        <begin position="468"/>
        <end position="481"/>
    </location>
</feature>
<keyword evidence="3" id="KW-0677">Repeat</keyword>
<dbReference type="PROSITE" id="PS50082">
    <property type="entry name" value="WD_REPEATS_2"/>
    <property type="match status" value="4"/>
</dbReference>
<dbReference type="Gene3D" id="2.130.10.10">
    <property type="entry name" value="YVTN repeat-like/Quinoprotein amine dehydrogenase"/>
    <property type="match status" value="2"/>
</dbReference>
<sequence length="495" mass="55080">MEISRTPTFFQDLASRELNGFRVRKRPRFGADIALNFKEVGALAVEHDGDQTPPLAVSFCKTLTNSHLFALSDEDGYVSLFNSRNRFSSFSSHQENSEKSRVCEWEAHRNAVFDVCWIKGDTQMITASGDQSMKIWDVQEMKCIGILRGHKGSVKSISSHPTNHDIIVSGSRDGSFALWDLRTTSCSKVGSEELCLRATAVVKGAHLSTHAKRIRRQKSASKSITSVLYLKDELSIATAGAVDSIVKFWDTRNLKNAITWCQPKYSDKETRLHGISSLSQDANGAFLSASCMDNRIYLYNILQLDKGPVKSFSGCQIDSFFVKSVVSPDASYLLSGSTDGNAHVWQVNQPQEDPITLTNHNGEVSAVDWSSFELGKFVTSSDDFTVRIWNAEKNSGYSSKRPTSCNRKRIMAMPTIEHPKDSDSSDSSSYFDRASMENKLGTPESKVKRFITDIDLIESFEKTPEATSKSPSSVLNPPSSSMKRKTIRDYFIVAS</sequence>
<keyword evidence="8" id="KW-1185">Reference proteome</keyword>
<protein>
    <submittedName>
        <fullName evidence="9">Denticleless protein homolog</fullName>
    </submittedName>
</protein>
<feature type="repeat" description="WD" evidence="6">
    <location>
        <begin position="357"/>
        <end position="399"/>
    </location>
</feature>
<evidence type="ECO:0000256" key="1">
    <source>
        <dbReference type="ARBA" id="ARBA00004906"/>
    </source>
</evidence>
<feature type="repeat" description="WD" evidence="6">
    <location>
        <begin position="147"/>
        <end position="189"/>
    </location>
</feature>
<feature type="region of interest" description="Disordered" evidence="7">
    <location>
        <begin position="461"/>
        <end position="481"/>
    </location>
</feature>
<evidence type="ECO:0000256" key="4">
    <source>
        <dbReference type="ARBA" id="ARBA00022786"/>
    </source>
</evidence>
<dbReference type="SUPFAM" id="SSF50978">
    <property type="entry name" value="WD40 repeat-like"/>
    <property type="match status" value="1"/>
</dbReference>
<evidence type="ECO:0000313" key="8">
    <source>
        <dbReference type="Proteomes" id="UP000504603"/>
    </source>
</evidence>
<dbReference type="PROSITE" id="PS00678">
    <property type="entry name" value="WD_REPEATS_1"/>
    <property type="match status" value="1"/>
</dbReference>
<comment type="pathway">
    <text evidence="1">Protein modification; protein ubiquitination.</text>
</comment>
<dbReference type="PANTHER" id="PTHR22852">
    <property type="entry name" value="LETHAL 2 DENTICLELESS PROTEIN RETINOIC ACID-REGULATED NUCLEAR MATRIX-ASSOCIATED PROTEIN"/>
    <property type="match status" value="1"/>
</dbReference>
<dbReference type="PRINTS" id="PR00320">
    <property type="entry name" value="GPROTEINBRPT"/>
</dbReference>
<dbReference type="InterPro" id="IPR051865">
    <property type="entry name" value="WD-repeat_CDT2_adapter"/>
</dbReference>
<dbReference type="InterPro" id="IPR001680">
    <property type="entry name" value="WD40_rpt"/>
</dbReference>
<evidence type="ECO:0000256" key="2">
    <source>
        <dbReference type="ARBA" id="ARBA00022574"/>
    </source>
</evidence>
<dbReference type="InterPro" id="IPR036322">
    <property type="entry name" value="WD40_repeat_dom_sf"/>
</dbReference>
<evidence type="ECO:0000256" key="3">
    <source>
        <dbReference type="ARBA" id="ARBA00022737"/>
    </source>
</evidence>
<feature type="region of interest" description="Disordered" evidence="7">
    <location>
        <begin position="416"/>
        <end position="438"/>
    </location>
</feature>
<dbReference type="KEGG" id="mcha:111019924"/>
<evidence type="ECO:0000256" key="7">
    <source>
        <dbReference type="SAM" id="MobiDB-lite"/>
    </source>
</evidence>
<dbReference type="PANTHER" id="PTHR22852:SF0">
    <property type="entry name" value="DENTICLELESS PROTEIN HOMOLOG"/>
    <property type="match status" value="1"/>
</dbReference>
<evidence type="ECO:0000256" key="5">
    <source>
        <dbReference type="ARBA" id="ARBA00038344"/>
    </source>
</evidence>
<comment type="similarity">
    <text evidence="5">Belongs to the WD repeat cdt2 family.</text>
</comment>
<evidence type="ECO:0000313" key="9">
    <source>
        <dbReference type="RefSeq" id="XP_022152136.1"/>
    </source>
</evidence>
<gene>
    <name evidence="9" type="primary">LOC111019924</name>
</gene>
<proteinExistence type="inferred from homology"/>
<dbReference type="GO" id="GO:0043161">
    <property type="term" value="P:proteasome-mediated ubiquitin-dependent protein catabolic process"/>
    <property type="evidence" value="ECO:0007669"/>
    <property type="project" value="TreeGrafter"/>
</dbReference>
<reference evidence="9" key="1">
    <citation type="submission" date="2025-08" db="UniProtKB">
        <authorList>
            <consortium name="RefSeq"/>
        </authorList>
    </citation>
    <scope>IDENTIFICATION</scope>
    <source>
        <strain evidence="9">OHB3-1</strain>
    </source>
</reference>
<dbReference type="GeneID" id="111019924"/>
<dbReference type="RefSeq" id="XP_022152136.1">
    <property type="nucleotide sequence ID" value="XM_022296444.1"/>
</dbReference>